<dbReference type="RefSeq" id="WP_142932179.1">
    <property type="nucleotide sequence ID" value="NZ_ML660165.1"/>
</dbReference>
<comment type="caution">
    <text evidence="1">The sequence shown here is derived from an EMBL/GenBank/DDBJ whole genome shotgun (WGS) entry which is preliminary data.</text>
</comment>
<reference evidence="1 2" key="1">
    <citation type="submission" date="2019-07" db="EMBL/GenBank/DDBJ databases">
        <title>Draft genome for Aliikangiella sp. M105.</title>
        <authorList>
            <person name="Wang G."/>
        </authorList>
    </citation>
    <scope>NUCLEOTIDE SEQUENCE [LARGE SCALE GENOMIC DNA]</scope>
    <source>
        <strain evidence="1 2">M105</strain>
    </source>
</reference>
<name>A0A545UCF3_9GAMM</name>
<accession>A0A545UCF3</accession>
<gene>
    <name evidence="1" type="ORF">FLL46_15215</name>
</gene>
<evidence type="ECO:0000313" key="1">
    <source>
        <dbReference type="EMBL" id="TQV87152.1"/>
    </source>
</evidence>
<keyword evidence="2" id="KW-1185">Reference proteome</keyword>
<proteinExistence type="predicted"/>
<dbReference type="EMBL" id="VIKS01000009">
    <property type="protein sequence ID" value="TQV87152.1"/>
    <property type="molecule type" value="Genomic_DNA"/>
</dbReference>
<protein>
    <submittedName>
        <fullName evidence="1">Uncharacterized protein</fullName>
    </submittedName>
</protein>
<evidence type="ECO:0000313" key="2">
    <source>
        <dbReference type="Proteomes" id="UP000315439"/>
    </source>
</evidence>
<dbReference type="Proteomes" id="UP000315439">
    <property type="component" value="Unassembled WGS sequence"/>
</dbReference>
<organism evidence="1 2">
    <name type="scientific">Aliikangiella coralliicola</name>
    <dbReference type="NCBI Taxonomy" id="2592383"/>
    <lineage>
        <taxon>Bacteria</taxon>
        <taxon>Pseudomonadati</taxon>
        <taxon>Pseudomonadota</taxon>
        <taxon>Gammaproteobacteria</taxon>
        <taxon>Oceanospirillales</taxon>
        <taxon>Pleioneaceae</taxon>
        <taxon>Aliikangiella</taxon>
    </lineage>
</organism>
<sequence>MKRLKINFKETLSFPQVSVKKISTTLAIGLTNLFLFGSSVVADPMPSNHMVYSGSFKDQNGSTHMIIGEYEFTGPGSVIVKSIDINANTTGSLAEPTGQRWLYNPSYIEGGPIENLEHTNLKNNLISKYGTDYAKWRNPAGKAYQNQLVDYKYLSSNGSYPVNVNPANGLVNWNNARYQACAPGEIYRPTTGSLTTKSGSYIFFDDFLSVTVGGQKIVWKYNYNNAFRLISITDLSSGQQMTDLRSAAYISSKTGYLHYTKLASHYNAFGSQDASVGSNDFSLGEPLHSTPLALPFRWDDNPTYGLLNYTVGANNQTPGNYSGLYEGYNNLSVHSAFVAHTMLVNQHSEWPALMSYYNSHIYDSGTNGHNYAAINDAYYGPYCYDAGEINNGHRKLMLPVYDASGMIDKIVYIEVSSSTVENGRYPVVGYGYMVAQ</sequence>
<dbReference type="AlphaFoldDB" id="A0A545UCF3"/>